<dbReference type="GO" id="GO:0005739">
    <property type="term" value="C:mitochondrion"/>
    <property type="evidence" value="ECO:0007669"/>
    <property type="project" value="UniProtKB-ARBA"/>
</dbReference>
<dbReference type="Proteomes" id="UP000694555">
    <property type="component" value="Unplaced"/>
</dbReference>
<dbReference type="PROSITE" id="PS50084">
    <property type="entry name" value="KH_TYPE_1"/>
    <property type="match status" value="1"/>
</dbReference>
<dbReference type="Gene3D" id="2.40.50.90">
    <property type="match status" value="1"/>
</dbReference>
<dbReference type="CDD" id="cd22395">
    <property type="entry name" value="KH-I_AKAP1"/>
    <property type="match status" value="1"/>
</dbReference>
<dbReference type="InterPro" id="IPR036612">
    <property type="entry name" value="KH_dom_type_1_sf"/>
</dbReference>
<feature type="compositionally biased region" description="Low complexity" evidence="2">
    <location>
        <begin position="81"/>
        <end position="93"/>
    </location>
</feature>
<dbReference type="Pfam" id="PF00567">
    <property type="entry name" value="TUDOR"/>
    <property type="match status" value="1"/>
</dbReference>
<dbReference type="GO" id="GO:0016020">
    <property type="term" value="C:membrane"/>
    <property type="evidence" value="ECO:0007669"/>
    <property type="project" value="TreeGrafter"/>
</dbReference>
<evidence type="ECO:0000256" key="3">
    <source>
        <dbReference type="SAM" id="Phobius"/>
    </source>
</evidence>
<dbReference type="InterPro" id="IPR002999">
    <property type="entry name" value="Tudor"/>
</dbReference>
<keyword evidence="3" id="KW-0812">Transmembrane</keyword>
<dbReference type="InterPro" id="IPR004087">
    <property type="entry name" value="KH_dom"/>
</dbReference>
<dbReference type="InterPro" id="IPR035437">
    <property type="entry name" value="SNase_OB-fold_sf"/>
</dbReference>
<dbReference type="SUPFAM" id="SSF54791">
    <property type="entry name" value="Eukaryotic type KH-domain (KH-domain type I)"/>
    <property type="match status" value="1"/>
</dbReference>
<reference evidence="5" key="2">
    <citation type="submission" date="2025-09" db="UniProtKB">
        <authorList>
            <consortium name="Ensembl"/>
        </authorList>
    </citation>
    <scope>IDENTIFICATION</scope>
</reference>
<keyword evidence="3" id="KW-1133">Transmembrane helix</keyword>
<dbReference type="Gene3D" id="2.30.30.140">
    <property type="match status" value="1"/>
</dbReference>
<feature type="region of interest" description="Disordered" evidence="2">
    <location>
        <begin position="117"/>
        <end position="138"/>
    </location>
</feature>
<dbReference type="SMART" id="SM00322">
    <property type="entry name" value="KH"/>
    <property type="match status" value="1"/>
</dbReference>
<dbReference type="InterPro" id="IPR047368">
    <property type="entry name" value="KH-I_AKAP1"/>
</dbReference>
<dbReference type="Ensembl" id="ENSBJAT00000022989.1">
    <property type="protein sequence ID" value="ENSBJAP00000022362.1"/>
    <property type="gene ID" value="ENSBJAG00000014510.1"/>
</dbReference>
<sequence length="607" mass="66835">MASRFRNIIPYAIPGVLALVGCWWIYSRRKKHASYHDKQAIATEEEQQEEAPENDSPPKTEACVPRRLPLSSEEECRENETSTSLLSAGSTTPSLLSQTHERLDLSQDLPDLSVVTTQPSTLEDDSEKLETTGSQDESGVPACVSLPLISKSTECHGSAALSLVQDSSSSANQDQFLRCCWMNQGSALTSCDKISWLQTNYPEAFLLGRVGACQEIPTGSNVRGVPPSVSALLLPSRSWMMCAWQNTKLSEQMLTRVTLGMDLDCVGCLNTDMSVCLVGLDVNSVDFVDSGCAMRKTVSRQNSKLRGESSKSGVVIWEIEVPKELVGRLIGKQGKFMSFLRQSSGAKIYVSTLPYFRDSQVCHIEGSSQQVEKVLSLIGKKFKELCLTNIYALPPPTPLTLHSLLMTAWLFLPDGVSVEVVVANQVDAGHMFLQQHTHPTFHGLRSLDQQMYACYSQLEIPTLPTPVEVGIICAAPGLDGAWFRAQVISYFEETGEVELRYVDYGGYDKVKIDTLRQIRSDFLSLPFQGAEVLLDNVVPLPDEDHFSPEADAAVSEMTKGAVLVAQVTNYDSATGLPLIQLWNLTGDEVVSVNRSLVERGFAQWLNY</sequence>
<keyword evidence="1" id="KW-0694">RNA-binding</keyword>
<evidence type="ECO:0000256" key="1">
    <source>
        <dbReference type="PROSITE-ProRule" id="PRU00117"/>
    </source>
</evidence>
<evidence type="ECO:0000259" key="4">
    <source>
        <dbReference type="PROSITE" id="PS50304"/>
    </source>
</evidence>
<dbReference type="PROSITE" id="PS50304">
    <property type="entry name" value="TUDOR"/>
    <property type="match status" value="1"/>
</dbReference>
<dbReference type="CDD" id="cd20407">
    <property type="entry name" value="Tudor_AKAP1"/>
    <property type="match status" value="1"/>
</dbReference>
<proteinExistence type="predicted"/>
<dbReference type="SMART" id="SM00333">
    <property type="entry name" value="TUDOR"/>
    <property type="match status" value="1"/>
</dbReference>
<dbReference type="SUPFAM" id="SSF63748">
    <property type="entry name" value="Tudor/PWWP/MBT"/>
    <property type="match status" value="1"/>
</dbReference>
<dbReference type="PROSITE" id="PS51257">
    <property type="entry name" value="PROKAR_LIPOPROTEIN"/>
    <property type="match status" value="1"/>
</dbReference>
<protein>
    <recommendedName>
        <fullName evidence="4">Tudor domain-containing protein</fullName>
    </recommendedName>
</protein>
<dbReference type="InterPro" id="IPR047367">
    <property type="entry name" value="Tudor_AKAP1"/>
</dbReference>
<dbReference type="Gene3D" id="3.30.1370.10">
    <property type="entry name" value="K Homology domain, type 1"/>
    <property type="match status" value="1"/>
</dbReference>
<evidence type="ECO:0000313" key="5">
    <source>
        <dbReference type="Ensembl" id="ENSBJAP00000022362.1"/>
    </source>
</evidence>
<feature type="transmembrane region" description="Helical" evidence="3">
    <location>
        <begin position="7"/>
        <end position="26"/>
    </location>
</feature>
<keyword evidence="3" id="KW-0472">Membrane</keyword>
<evidence type="ECO:0000313" key="6">
    <source>
        <dbReference type="Proteomes" id="UP000694555"/>
    </source>
</evidence>
<dbReference type="GO" id="GO:0003723">
    <property type="term" value="F:RNA binding"/>
    <property type="evidence" value="ECO:0007669"/>
    <property type="project" value="UniProtKB-UniRule"/>
</dbReference>
<dbReference type="InterPro" id="IPR050621">
    <property type="entry name" value="Tudor_domain_containing"/>
</dbReference>
<feature type="region of interest" description="Disordered" evidence="2">
    <location>
        <begin position="44"/>
        <end position="93"/>
    </location>
</feature>
<name>A0A8C0HR38_9AVES</name>
<accession>A0A8C0HR38</accession>
<organism evidence="5 6">
    <name type="scientific">Buteo japonicus</name>
    <dbReference type="NCBI Taxonomy" id="224669"/>
    <lineage>
        <taxon>Eukaryota</taxon>
        <taxon>Metazoa</taxon>
        <taxon>Chordata</taxon>
        <taxon>Craniata</taxon>
        <taxon>Vertebrata</taxon>
        <taxon>Euteleostomi</taxon>
        <taxon>Archelosauria</taxon>
        <taxon>Archosauria</taxon>
        <taxon>Dinosauria</taxon>
        <taxon>Saurischia</taxon>
        <taxon>Theropoda</taxon>
        <taxon>Coelurosauria</taxon>
        <taxon>Aves</taxon>
        <taxon>Neognathae</taxon>
        <taxon>Neoaves</taxon>
        <taxon>Telluraves</taxon>
        <taxon>Accipitrimorphae</taxon>
        <taxon>Accipitriformes</taxon>
        <taxon>Accipitridae</taxon>
        <taxon>Accipitrinae</taxon>
        <taxon>Buteo</taxon>
    </lineage>
</organism>
<dbReference type="Pfam" id="PF00013">
    <property type="entry name" value="KH_1"/>
    <property type="match status" value="1"/>
</dbReference>
<feature type="domain" description="Tudor" evidence="4">
    <location>
        <begin position="466"/>
        <end position="525"/>
    </location>
</feature>
<dbReference type="GO" id="GO:0034237">
    <property type="term" value="F:protein kinase A regulatory subunit binding"/>
    <property type="evidence" value="ECO:0007669"/>
    <property type="project" value="TreeGrafter"/>
</dbReference>
<dbReference type="InterPro" id="IPR004088">
    <property type="entry name" value="KH_dom_type_1"/>
</dbReference>
<dbReference type="AlphaFoldDB" id="A0A8C0HR38"/>
<evidence type="ECO:0000256" key="2">
    <source>
        <dbReference type="SAM" id="MobiDB-lite"/>
    </source>
</evidence>
<dbReference type="PANTHER" id="PTHR22948:SF65">
    <property type="entry name" value="A-KINASE ANCHORING PROTEIN 1"/>
    <property type="match status" value="1"/>
</dbReference>
<reference evidence="5" key="1">
    <citation type="submission" date="2025-08" db="UniProtKB">
        <authorList>
            <consortium name="Ensembl"/>
        </authorList>
    </citation>
    <scope>IDENTIFICATION</scope>
</reference>
<keyword evidence="6" id="KW-1185">Reference proteome</keyword>
<dbReference type="PANTHER" id="PTHR22948">
    <property type="entry name" value="TUDOR DOMAIN CONTAINING PROTEIN"/>
    <property type="match status" value="1"/>
</dbReference>
<feature type="compositionally biased region" description="Acidic residues" evidence="2">
    <location>
        <begin position="44"/>
        <end position="53"/>
    </location>
</feature>